<evidence type="ECO:0000313" key="3">
    <source>
        <dbReference type="Proteomes" id="UP000032278"/>
    </source>
</evidence>
<feature type="transmembrane region" description="Helical" evidence="1">
    <location>
        <begin position="97"/>
        <end position="115"/>
    </location>
</feature>
<proteinExistence type="predicted"/>
<reference evidence="2 3" key="1">
    <citation type="submission" date="2013-11" db="EMBL/GenBank/DDBJ databases">
        <authorList>
            <person name="da Piedade I."/>
            <person name="Tang M.H.E."/>
            <person name="Bojesen A.M."/>
        </authorList>
    </citation>
    <scope>NUCLEOTIDE SEQUENCE [LARGE SCALE GENOMIC DNA]</scope>
    <source>
        <strain evidence="2 3">Sz4is</strain>
    </source>
</reference>
<evidence type="ECO:0000313" key="2">
    <source>
        <dbReference type="EMBL" id="KIS19122.1"/>
    </source>
</evidence>
<keyword evidence="1" id="KW-1133">Transmembrane helix</keyword>
<dbReference type="EMBL" id="JAUE01000016">
    <property type="protein sequence ID" value="KIS19122.1"/>
    <property type="molecule type" value="Genomic_DNA"/>
</dbReference>
<feature type="transmembrane region" description="Helical" evidence="1">
    <location>
        <begin position="127"/>
        <end position="145"/>
    </location>
</feature>
<dbReference type="AlphaFoldDB" id="A0AAW3GPF1"/>
<name>A0AAW3GPF1_STRSZ</name>
<organism evidence="2 3">
    <name type="scientific">Streptococcus equi subsp. zooepidemicus Sz4is</name>
    <dbReference type="NCBI Taxonomy" id="1381082"/>
    <lineage>
        <taxon>Bacteria</taxon>
        <taxon>Bacillati</taxon>
        <taxon>Bacillota</taxon>
        <taxon>Bacilli</taxon>
        <taxon>Lactobacillales</taxon>
        <taxon>Streptococcaceae</taxon>
        <taxon>Streptococcus</taxon>
    </lineage>
</organism>
<keyword evidence="1" id="KW-0812">Transmembrane</keyword>
<feature type="transmembrane region" description="Helical" evidence="1">
    <location>
        <begin position="44"/>
        <end position="60"/>
    </location>
</feature>
<sequence length="284" mass="33518">MYDEYNNKMKKHIQKWKSINKNGLKLSLICGLNWLIKIVFKGQFYLFSAVFCGLLTYYMPQDIQLFTVRVLELIIMLKVITDVTRTALSRDFKRMKMPFFFGVMYVFFLAGNTYIKEHVLTELIVNRLFTFWLISLVLAALVAFIQPRLFKHYLFKNVINKEYLGIRKLTDELPPISNLYVDVKEVDADKRMRLINQNVIKPPYQDAVELSYLNREVITAISYKVVPFNKETERTFIDDDSIYYPIFTVHPFGSLEGKSDFYHTLIKLRLSQKNAFTTIGVRDF</sequence>
<comment type="caution">
    <text evidence="2">The sequence shown here is derived from an EMBL/GenBank/DDBJ whole genome shotgun (WGS) entry which is preliminary data.</text>
</comment>
<gene>
    <name evidence="2" type="ORF">AT55_01418</name>
</gene>
<evidence type="ECO:0000256" key="1">
    <source>
        <dbReference type="SAM" id="Phobius"/>
    </source>
</evidence>
<protein>
    <submittedName>
        <fullName evidence="2">Uncharacterized protein</fullName>
    </submittedName>
</protein>
<accession>A0AAW3GPF1</accession>
<keyword evidence="1" id="KW-0472">Membrane</keyword>
<dbReference type="Proteomes" id="UP000032278">
    <property type="component" value="Unassembled WGS sequence"/>
</dbReference>